<feature type="compositionally biased region" description="Basic and acidic residues" evidence="1">
    <location>
        <begin position="892"/>
        <end position="907"/>
    </location>
</feature>
<dbReference type="GO" id="GO:0003977">
    <property type="term" value="F:UDP-N-acetylglucosamine diphosphorylase activity"/>
    <property type="evidence" value="ECO:0007669"/>
    <property type="project" value="TreeGrafter"/>
</dbReference>
<dbReference type="SUPFAM" id="SSF53448">
    <property type="entry name" value="Nucleotide-diphospho-sugar transferases"/>
    <property type="match status" value="1"/>
</dbReference>
<feature type="region of interest" description="Disordered" evidence="1">
    <location>
        <begin position="642"/>
        <end position="663"/>
    </location>
</feature>
<protein>
    <recommendedName>
        <fullName evidence="2">UGP3-like C-terminal hexapeptide repeats domain-containing protein</fullName>
    </recommendedName>
</protein>
<dbReference type="PANTHER" id="PTHR11952:SF14">
    <property type="entry name" value="UTP--GLUCOSE-1-PHOSPHATE URIDYLYLTRANSFERASE 3, CHLOROPLASTIC"/>
    <property type="match status" value="1"/>
</dbReference>
<dbReference type="InterPro" id="IPR029044">
    <property type="entry name" value="Nucleotide-diphossugar_trans"/>
</dbReference>
<feature type="compositionally biased region" description="Basic and acidic residues" evidence="1">
    <location>
        <begin position="951"/>
        <end position="960"/>
    </location>
</feature>
<feature type="compositionally biased region" description="Basic and acidic residues" evidence="1">
    <location>
        <begin position="105"/>
        <end position="115"/>
    </location>
</feature>
<proteinExistence type="predicted"/>
<dbReference type="Gene3D" id="3.90.550.10">
    <property type="entry name" value="Spore Coat Polysaccharide Biosynthesis Protein SpsA, Chain A"/>
    <property type="match status" value="1"/>
</dbReference>
<evidence type="ECO:0000259" key="2">
    <source>
        <dbReference type="Pfam" id="PF25441"/>
    </source>
</evidence>
<feature type="compositionally biased region" description="Polar residues" evidence="1">
    <location>
        <begin position="652"/>
        <end position="663"/>
    </location>
</feature>
<sequence length="960" mass="102382">MLPSMAATARQPSALAARAPPFASARDRRRLSQRSATTSGAASPATPRVGRAGSVAGSQPARAVLDPRDRRGYAPARLSSRPLRAVREPASATPVEPSEPAGDASAKHEGQARGEDFELQRAELARLRPLRDAMLRAGSDLASKEKVIASDPRVAAFLDARGPVARVLPNMGSEEAYLVKCVVAIGQEAVLDSRASDDPIHVSNALRALCATLKHVEAFYDMLGGLVGYQFAALELIHEAFGGPPAATSRDLGADAESALAGSQTQTVSETTPVTVDMHVPPGPDLREGGGEYARLAASWGLRELPKMAEVYPLGGAGDRLGLEDPKTGESLPAALLNYNGRTLIEGLLRDLTAREWLYYKTFGEHVKTPVAIMTSAAKGNHARISSLIREKDFFGRGESGFRLFEQPLVPVVTVRGGAWVVSEEKEMSVALKPGGHGAIWKLMHDQGVFTWLGAKKRVGATVRQITNPMAGTDTTIFALSGVGARENKAMGFASCERHLGAAEGVNVLVERGPDAAGRYAYGVSNVEYTVLQRHGISDEPVAPGSSEARFPANTNVLYIGLEKIQKALESSPRGAFPGMLVNLSKPVTKDGVKGGRLETSMQNIADALEGFSKPGERLPPSRWGELPTFVLYSSRRRITSSAKKKRDVSKPPSSQNLAQTPDGSFLDLLRNASDLLDKCGVAHPKHDGGDTNAYVDYGPGFIFCADPAIGPLWDVTAQKIRGGKLHDRAEVRLEIAETQWRDVEVSGSLLVTATAPLGGTNGQKVNVFDDTKCGRARLLDVTVRNKGVDWSAKGTQAWSATLTRKECCEVTLIGNAEFDARGVKLEGDVKYDVPAGKRLELFAGPGGPADVIERWSDLASDGKPSWQWRYALGEGGMVELELEEAPATHSATKERASAIRDGKENVAPESRVGESSAREKPTGAKPSRSNGFVTRKGSVGKTAAPVNAKAAEKRAPTSR</sequence>
<accession>A0A7S0GZR2</accession>
<organism evidence="3">
    <name type="scientific">Micromonas pusilla</name>
    <name type="common">Picoplanktonic green alga</name>
    <name type="synonym">Chromulina pusilla</name>
    <dbReference type="NCBI Taxonomy" id="38833"/>
    <lineage>
        <taxon>Eukaryota</taxon>
        <taxon>Viridiplantae</taxon>
        <taxon>Chlorophyta</taxon>
        <taxon>Mamiellophyceae</taxon>
        <taxon>Mamiellales</taxon>
        <taxon>Mamiellaceae</taxon>
        <taxon>Micromonas</taxon>
    </lineage>
</organism>
<feature type="domain" description="UGP3-like C-terminal hexapeptide repeats" evidence="2">
    <location>
        <begin position="721"/>
        <end position="883"/>
    </location>
</feature>
<feature type="region of interest" description="Disordered" evidence="1">
    <location>
        <begin position="885"/>
        <end position="960"/>
    </location>
</feature>
<feature type="region of interest" description="Disordered" evidence="1">
    <location>
        <begin position="1"/>
        <end position="115"/>
    </location>
</feature>
<dbReference type="InterPro" id="IPR039741">
    <property type="entry name" value="UDP-sugar_pyrophosphorylase"/>
</dbReference>
<feature type="compositionally biased region" description="Low complexity" evidence="1">
    <location>
        <begin position="35"/>
        <end position="47"/>
    </location>
</feature>
<dbReference type="GO" id="GO:0006048">
    <property type="term" value="P:UDP-N-acetylglucosamine biosynthetic process"/>
    <property type="evidence" value="ECO:0007669"/>
    <property type="project" value="TreeGrafter"/>
</dbReference>
<dbReference type="EMBL" id="HBEN01013996">
    <property type="protein sequence ID" value="CAD8450424.1"/>
    <property type="molecule type" value="Transcribed_RNA"/>
</dbReference>
<evidence type="ECO:0000256" key="1">
    <source>
        <dbReference type="SAM" id="MobiDB-lite"/>
    </source>
</evidence>
<name>A0A7S0GZR2_MICPS</name>
<evidence type="ECO:0000313" key="3">
    <source>
        <dbReference type="EMBL" id="CAD8450424.1"/>
    </source>
</evidence>
<feature type="compositionally biased region" description="Low complexity" evidence="1">
    <location>
        <begin position="12"/>
        <end position="24"/>
    </location>
</feature>
<dbReference type="PANTHER" id="PTHR11952">
    <property type="entry name" value="UDP- GLUCOSE PYROPHOSPHORYLASE"/>
    <property type="match status" value="1"/>
</dbReference>
<reference evidence="3" key="1">
    <citation type="submission" date="2021-01" db="EMBL/GenBank/DDBJ databases">
        <authorList>
            <person name="Corre E."/>
            <person name="Pelletier E."/>
            <person name="Niang G."/>
            <person name="Scheremetjew M."/>
            <person name="Finn R."/>
            <person name="Kale V."/>
            <person name="Holt S."/>
            <person name="Cochrane G."/>
            <person name="Meng A."/>
            <person name="Brown T."/>
            <person name="Cohen L."/>
        </authorList>
    </citation>
    <scope>NUCLEOTIDE SEQUENCE</scope>
    <source>
        <strain evidence="3">CCAC1681</strain>
    </source>
</reference>
<gene>
    <name evidence="3" type="ORF">MSP1401_LOCUS11653</name>
</gene>
<dbReference type="Pfam" id="PF25441">
    <property type="entry name" value="Hexapep_UGP3_C"/>
    <property type="match status" value="1"/>
</dbReference>
<dbReference type="AlphaFoldDB" id="A0A7S0GZR2"/>
<dbReference type="InterPro" id="IPR057388">
    <property type="entry name" value="Hexapep_UGP3_C"/>
</dbReference>